<dbReference type="InterPro" id="IPR038071">
    <property type="entry name" value="UROD/MetE-like_sf"/>
</dbReference>
<dbReference type="GO" id="GO:0006779">
    <property type="term" value="P:porphyrin-containing compound biosynthetic process"/>
    <property type="evidence" value="ECO:0007669"/>
    <property type="project" value="InterPro"/>
</dbReference>
<dbReference type="PANTHER" id="PTHR47099">
    <property type="entry name" value="METHYLCOBAMIDE:COM METHYLTRANSFERASE MTBA"/>
    <property type="match status" value="1"/>
</dbReference>
<dbReference type="Pfam" id="PF01208">
    <property type="entry name" value="URO-D"/>
    <property type="match status" value="1"/>
</dbReference>
<dbReference type="InterPro" id="IPR052024">
    <property type="entry name" value="Methanogen_methyltrans"/>
</dbReference>
<dbReference type="PANTHER" id="PTHR47099:SF1">
    <property type="entry name" value="METHYLCOBAMIDE:COM METHYLTRANSFERASE MTBA"/>
    <property type="match status" value="1"/>
</dbReference>
<proteinExistence type="predicted"/>
<organism evidence="2 3">
    <name type="scientific">Aerophobetes bacterium</name>
    <dbReference type="NCBI Taxonomy" id="2030807"/>
    <lineage>
        <taxon>Bacteria</taxon>
        <taxon>Candidatus Aerophobota</taxon>
    </lineage>
</organism>
<dbReference type="SUPFAM" id="SSF51726">
    <property type="entry name" value="UROD/MetE-like"/>
    <property type="match status" value="1"/>
</dbReference>
<dbReference type="AlphaFoldDB" id="A0A497E4U8"/>
<reference evidence="2 3" key="1">
    <citation type="submission" date="2018-06" db="EMBL/GenBank/DDBJ databases">
        <title>Extensive metabolic versatility and redundancy in microbially diverse, dynamic hydrothermal sediments.</title>
        <authorList>
            <person name="Dombrowski N."/>
            <person name="Teske A."/>
            <person name="Baker B.J."/>
        </authorList>
    </citation>
    <scope>NUCLEOTIDE SEQUENCE [LARGE SCALE GENOMIC DNA]</scope>
    <source>
        <strain evidence="2">B47_G16</strain>
    </source>
</reference>
<gene>
    <name evidence="2" type="ORF">DRJ00_02580</name>
</gene>
<feature type="domain" description="Uroporphyrinogen decarboxylase (URO-D)" evidence="1">
    <location>
        <begin position="159"/>
        <end position="349"/>
    </location>
</feature>
<comment type="caution">
    <text evidence="2">The sequence shown here is derived from an EMBL/GenBank/DDBJ whole genome shotgun (WGS) entry which is preliminary data.</text>
</comment>
<dbReference type="InterPro" id="IPR000257">
    <property type="entry name" value="Uroporphyrinogen_deCOase"/>
</dbReference>
<sequence>MTSRERIRRALRHEEPDRVPVHDSPWRATVNRWRREGLPEDIPVEEYFGYEIVQIGFDATPRFPVKTLEKNDRFIIQTTPTGAINKNFRDYSTTPEIIDRPIKEKKDWPPIKERLYPDYTRVDWVSAFNTYQIARSEGKFIVCSGGWGYDILQNYMRSDQLLVAMITDPDWVKDMIMTLANLHVEMIKMMMEKGFQFDGAFFYNDLGYRSGLLFSPETYRRTHKEADEMVYSFCHEHNMPVILHSCGCVKEIIPDLIEVGLDCLQPLEVKAGMDVRELKQKYGDKLCFMGGIDVRAMADPDPNVIEEEIRSKFEVAKKGGGYIYHSDHSVPKNVSFEQYKRVMELVKKYGEY</sequence>
<evidence type="ECO:0000313" key="2">
    <source>
        <dbReference type="EMBL" id="RLE10045.1"/>
    </source>
</evidence>
<evidence type="ECO:0000313" key="3">
    <source>
        <dbReference type="Proteomes" id="UP000279422"/>
    </source>
</evidence>
<dbReference type="EMBL" id="QMPZ01000019">
    <property type="protein sequence ID" value="RLE10045.1"/>
    <property type="molecule type" value="Genomic_DNA"/>
</dbReference>
<dbReference type="GO" id="GO:0004853">
    <property type="term" value="F:uroporphyrinogen decarboxylase activity"/>
    <property type="evidence" value="ECO:0007669"/>
    <property type="project" value="InterPro"/>
</dbReference>
<evidence type="ECO:0000259" key="1">
    <source>
        <dbReference type="Pfam" id="PF01208"/>
    </source>
</evidence>
<protein>
    <recommendedName>
        <fullName evidence="1">Uroporphyrinogen decarboxylase (URO-D) domain-containing protein</fullName>
    </recommendedName>
</protein>
<dbReference type="Proteomes" id="UP000279422">
    <property type="component" value="Unassembled WGS sequence"/>
</dbReference>
<accession>A0A497E4U8</accession>
<dbReference type="Gene3D" id="3.20.20.210">
    <property type="match status" value="1"/>
</dbReference>
<name>A0A497E4U8_UNCAE</name>